<dbReference type="EMBL" id="DWWV01000112">
    <property type="protein sequence ID" value="HJC10898.1"/>
    <property type="molecule type" value="Genomic_DNA"/>
</dbReference>
<protein>
    <submittedName>
        <fullName evidence="1">Uncharacterized protein</fullName>
    </submittedName>
</protein>
<dbReference type="AlphaFoldDB" id="A0A9D2N6K8"/>
<evidence type="ECO:0000313" key="1">
    <source>
        <dbReference type="EMBL" id="HJC10898.1"/>
    </source>
</evidence>
<proteinExistence type="predicted"/>
<evidence type="ECO:0000313" key="2">
    <source>
        <dbReference type="Proteomes" id="UP000823893"/>
    </source>
</evidence>
<dbReference type="Proteomes" id="UP000823893">
    <property type="component" value="Unassembled WGS sequence"/>
</dbReference>
<reference evidence="1" key="1">
    <citation type="journal article" date="2021" name="PeerJ">
        <title>Extensive microbial diversity within the chicken gut microbiome revealed by metagenomics and culture.</title>
        <authorList>
            <person name="Gilroy R."/>
            <person name="Ravi A."/>
            <person name="Getino M."/>
            <person name="Pursley I."/>
            <person name="Horton D.L."/>
            <person name="Alikhan N.F."/>
            <person name="Baker D."/>
            <person name="Gharbi K."/>
            <person name="Hall N."/>
            <person name="Watson M."/>
            <person name="Adriaenssens E.M."/>
            <person name="Foster-Nyarko E."/>
            <person name="Jarju S."/>
            <person name="Secka A."/>
            <person name="Antonio M."/>
            <person name="Oren A."/>
            <person name="Chaudhuri R.R."/>
            <person name="La Ragione R."/>
            <person name="Hildebrand F."/>
            <person name="Pallen M.J."/>
        </authorList>
    </citation>
    <scope>NUCLEOTIDE SEQUENCE</scope>
    <source>
        <strain evidence="1">ChiSxjej6B18-287</strain>
    </source>
</reference>
<organism evidence="1 2">
    <name type="scientific">Candidatus Blautia merdigallinarum</name>
    <dbReference type="NCBI Taxonomy" id="2838495"/>
    <lineage>
        <taxon>Bacteria</taxon>
        <taxon>Bacillati</taxon>
        <taxon>Bacillota</taxon>
        <taxon>Clostridia</taxon>
        <taxon>Lachnospirales</taxon>
        <taxon>Lachnospiraceae</taxon>
        <taxon>Blautia</taxon>
    </lineage>
</organism>
<feature type="non-terminal residue" evidence="1">
    <location>
        <position position="1"/>
    </location>
</feature>
<reference evidence="1" key="2">
    <citation type="submission" date="2021-04" db="EMBL/GenBank/DDBJ databases">
        <authorList>
            <person name="Gilroy R."/>
        </authorList>
    </citation>
    <scope>NUCLEOTIDE SEQUENCE</scope>
    <source>
        <strain evidence="1">ChiSxjej6B18-287</strain>
    </source>
</reference>
<gene>
    <name evidence="1" type="ORF">H9935_08790</name>
</gene>
<accession>A0A9D2N6K8</accession>
<comment type="caution">
    <text evidence="1">The sequence shown here is derived from an EMBL/GenBank/DDBJ whole genome shotgun (WGS) entry which is preliminary data.</text>
</comment>
<sequence length="155" mass="17242">SFVTLTSLFYIMSIQTAAESVYPDPYLRARHISFASQNGVPLTAAQMDDLRQTDGVSHILFCSDISFSTLVPAEAQDTGLQQADGSFADIVATHQFYPTAQADGSFRLLVQVIGLDDQSFRDYCAAQDIDPTPYYQDPDLAIFYIFAVFNKLYQL</sequence>
<name>A0A9D2N6K8_9FIRM</name>